<name>A0A9J5XE22_SOLCO</name>
<dbReference type="EMBL" id="JACXVP010000009">
    <property type="protein sequence ID" value="KAG5585901.1"/>
    <property type="molecule type" value="Genomic_DNA"/>
</dbReference>
<protein>
    <submittedName>
        <fullName evidence="1">Uncharacterized protein</fullName>
    </submittedName>
</protein>
<keyword evidence="2" id="KW-1185">Reference proteome</keyword>
<dbReference type="Proteomes" id="UP000824120">
    <property type="component" value="Chromosome 9"/>
</dbReference>
<comment type="caution">
    <text evidence="1">The sequence shown here is derived from an EMBL/GenBank/DDBJ whole genome shotgun (WGS) entry which is preliminary data.</text>
</comment>
<gene>
    <name evidence="1" type="ORF">H5410_046335</name>
</gene>
<organism evidence="1 2">
    <name type="scientific">Solanum commersonii</name>
    <name type="common">Commerson's wild potato</name>
    <name type="synonym">Commerson's nightshade</name>
    <dbReference type="NCBI Taxonomy" id="4109"/>
    <lineage>
        <taxon>Eukaryota</taxon>
        <taxon>Viridiplantae</taxon>
        <taxon>Streptophyta</taxon>
        <taxon>Embryophyta</taxon>
        <taxon>Tracheophyta</taxon>
        <taxon>Spermatophyta</taxon>
        <taxon>Magnoliopsida</taxon>
        <taxon>eudicotyledons</taxon>
        <taxon>Gunneridae</taxon>
        <taxon>Pentapetalae</taxon>
        <taxon>asterids</taxon>
        <taxon>lamiids</taxon>
        <taxon>Solanales</taxon>
        <taxon>Solanaceae</taxon>
        <taxon>Solanoideae</taxon>
        <taxon>Solaneae</taxon>
        <taxon>Solanum</taxon>
    </lineage>
</organism>
<sequence length="113" mass="12627">MVSLFSSQTPTLQKFAMKVLSLICSSFGFNKYNRILKRRYDAHDTIDAIALENIDESNEWLVGCLEDQEDKLVYEEGDLTWGIVATAIVANENIYGLRGISSSSMALDKDKGV</sequence>
<proteinExistence type="predicted"/>
<evidence type="ECO:0000313" key="1">
    <source>
        <dbReference type="EMBL" id="KAG5585901.1"/>
    </source>
</evidence>
<evidence type="ECO:0000313" key="2">
    <source>
        <dbReference type="Proteomes" id="UP000824120"/>
    </source>
</evidence>
<accession>A0A9J5XE22</accession>
<reference evidence="1 2" key="1">
    <citation type="submission" date="2020-09" db="EMBL/GenBank/DDBJ databases">
        <title>De no assembly of potato wild relative species, Solanum commersonii.</title>
        <authorList>
            <person name="Cho K."/>
        </authorList>
    </citation>
    <scope>NUCLEOTIDE SEQUENCE [LARGE SCALE GENOMIC DNA]</scope>
    <source>
        <strain evidence="1">LZ3.2</strain>
        <tissue evidence="1">Leaf</tissue>
    </source>
</reference>
<dbReference type="OrthoDB" id="2012664at2759"/>
<dbReference type="AlphaFoldDB" id="A0A9J5XE22"/>